<dbReference type="Proteomes" id="UP000325273">
    <property type="component" value="Unassembled WGS sequence"/>
</dbReference>
<dbReference type="AlphaFoldDB" id="A0A5B0G7H6"/>
<organism evidence="1 2">
    <name type="scientific">Paraburkholderia panacisoli</name>
    <dbReference type="NCBI Taxonomy" id="2603818"/>
    <lineage>
        <taxon>Bacteria</taxon>
        <taxon>Pseudomonadati</taxon>
        <taxon>Pseudomonadota</taxon>
        <taxon>Betaproteobacteria</taxon>
        <taxon>Burkholderiales</taxon>
        <taxon>Burkholderiaceae</taxon>
        <taxon>Paraburkholderia</taxon>
    </lineage>
</organism>
<sequence>MTTRKELVRISECHRASRFMSPSKTSVSWILSRWFEPGIASLRDKLLDEHSSDDLASPEVGVLTRAELIDRARPLALLVSLRAPATGGEAQNTKIWYYDFIARRSPS</sequence>
<gene>
    <name evidence="1" type="ORF">FVF58_43855</name>
</gene>
<comment type="caution">
    <text evidence="1">The sequence shown here is derived from an EMBL/GenBank/DDBJ whole genome shotgun (WGS) entry which is preliminary data.</text>
</comment>
<name>A0A5B0G7H6_9BURK</name>
<dbReference type="RefSeq" id="WP_149675843.1">
    <property type="nucleotide sequence ID" value="NZ_VTUZ01000055.1"/>
</dbReference>
<dbReference type="EMBL" id="VTUZ01000055">
    <property type="protein sequence ID" value="KAA0998655.1"/>
    <property type="molecule type" value="Genomic_DNA"/>
</dbReference>
<reference evidence="1 2" key="1">
    <citation type="submission" date="2019-08" db="EMBL/GenBank/DDBJ databases">
        <title>Paraburkholderia sp. DCY113.</title>
        <authorList>
            <person name="Kang J."/>
        </authorList>
    </citation>
    <scope>NUCLEOTIDE SEQUENCE [LARGE SCALE GENOMIC DNA]</scope>
    <source>
        <strain evidence="1 2">DCY113</strain>
    </source>
</reference>
<keyword evidence="2" id="KW-1185">Reference proteome</keyword>
<proteinExistence type="predicted"/>
<evidence type="ECO:0000313" key="1">
    <source>
        <dbReference type="EMBL" id="KAA0998655.1"/>
    </source>
</evidence>
<accession>A0A5B0G7H6</accession>
<evidence type="ECO:0000313" key="2">
    <source>
        <dbReference type="Proteomes" id="UP000325273"/>
    </source>
</evidence>
<protein>
    <submittedName>
        <fullName evidence="1">Uncharacterized protein</fullName>
    </submittedName>
</protein>